<dbReference type="Proteomes" id="UP000728032">
    <property type="component" value="Unassembled WGS sequence"/>
</dbReference>
<sequence length="521" mass="58411">ILDVWVFGEIWCQGWLVIDVWMCTASILNLCAISIDRYLAVTRPVRYRSIMTSKRAKIFIACVWVLSFIICFPPLVGWNDKKTPFIQSDNRLDADSSLHLLTITTHSYPTTLSKQSEQTSTPVPSLHELNMSSVGVISSTSPSINTPNSHNDKEIHSMNSLNDFINKTSDESTYNRDCSPTRVKCALFQNKGYVIYSALGSFYVPMFVMVFFYWRIYLVASRTSRALNRGYKTTKCNGSHDERLTLRIHRGCGDDVQSTAAPTNTSTYLSTHNESNTLNTTVFSASTGASKPRSPHLRQNNLVESQVSDHNQSITSKSRRGAHNKPTTITVTPNTTSGATSSGGKKQMPITLYRSSRLTASLSPNNCEQNGQNRRMSPSNQSTLSLPSSSSPCSSREGSARSGKLVMTRFSKRTSKYQAKRFHAETKAAKTVGIIVGGFILCWLPFFTVYLARAFCVNEDCIPDLLLSIFVWLGYCNSMINPCIYGLFSKDFRRAFRNIMCRCKFREETVSSLIRQIHMPT</sequence>
<evidence type="ECO:0000259" key="14">
    <source>
        <dbReference type="PROSITE" id="PS50262"/>
    </source>
</evidence>
<feature type="compositionally biased region" description="Low complexity" evidence="12">
    <location>
        <begin position="377"/>
        <end position="402"/>
    </location>
</feature>
<keyword evidence="7 13" id="KW-0472">Membrane</keyword>
<dbReference type="PROSITE" id="PS50262">
    <property type="entry name" value="G_PROTEIN_RECEP_F1_2"/>
    <property type="match status" value="1"/>
</dbReference>
<keyword evidence="9" id="KW-0325">Glycoprotein</keyword>
<keyword evidence="16" id="KW-1185">Reference proteome</keyword>
<evidence type="ECO:0000256" key="1">
    <source>
        <dbReference type="ARBA" id="ARBA00004651"/>
    </source>
</evidence>
<evidence type="ECO:0000256" key="11">
    <source>
        <dbReference type="RuleBase" id="RU000688"/>
    </source>
</evidence>
<dbReference type="GO" id="GO:0004930">
    <property type="term" value="F:G protein-coupled receptor activity"/>
    <property type="evidence" value="ECO:0007669"/>
    <property type="project" value="UniProtKB-KW"/>
</dbReference>
<keyword evidence="5 13" id="KW-1133">Transmembrane helix</keyword>
<feature type="region of interest" description="Disordered" evidence="12">
    <location>
        <begin position="361"/>
        <end position="402"/>
    </location>
</feature>
<feature type="region of interest" description="Disordered" evidence="12">
    <location>
        <begin position="303"/>
        <end position="348"/>
    </location>
</feature>
<feature type="transmembrane region" description="Helical" evidence="13">
    <location>
        <begin position="193"/>
        <end position="214"/>
    </location>
</feature>
<dbReference type="EMBL" id="OC926951">
    <property type="protein sequence ID" value="CAD7656973.1"/>
    <property type="molecule type" value="Genomic_DNA"/>
</dbReference>
<evidence type="ECO:0000256" key="13">
    <source>
        <dbReference type="SAM" id="Phobius"/>
    </source>
</evidence>
<keyword evidence="4 11" id="KW-0812">Transmembrane</keyword>
<organism evidence="15">
    <name type="scientific">Oppiella nova</name>
    <dbReference type="NCBI Taxonomy" id="334625"/>
    <lineage>
        <taxon>Eukaryota</taxon>
        <taxon>Metazoa</taxon>
        <taxon>Ecdysozoa</taxon>
        <taxon>Arthropoda</taxon>
        <taxon>Chelicerata</taxon>
        <taxon>Arachnida</taxon>
        <taxon>Acari</taxon>
        <taxon>Acariformes</taxon>
        <taxon>Sarcoptiformes</taxon>
        <taxon>Oribatida</taxon>
        <taxon>Brachypylina</taxon>
        <taxon>Oppioidea</taxon>
        <taxon>Oppiidae</taxon>
        <taxon>Oppiella</taxon>
    </lineage>
</organism>
<feature type="non-terminal residue" evidence="15">
    <location>
        <position position="1"/>
    </location>
</feature>
<dbReference type="SUPFAM" id="SSF81321">
    <property type="entry name" value="Family A G protein-coupled receptor-like"/>
    <property type="match status" value="2"/>
</dbReference>
<comment type="similarity">
    <text evidence="2 11">Belongs to the G-protein coupled receptor 1 family.</text>
</comment>
<evidence type="ECO:0000256" key="8">
    <source>
        <dbReference type="ARBA" id="ARBA00023170"/>
    </source>
</evidence>
<evidence type="ECO:0000256" key="7">
    <source>
        <dbReference type="ARBA" id="ARBA00023136"/>
    </source>
</evidence>
<dbReference type="OrthoDB" id="6358729at2759"/>
<evidence type="ECO:0000256" key="12">
    <source>
        <dbReference type="SAM" id="MobiDB-lite"/>
    </source>
</evidence>
<feature type="compositionally biased region" description="Polar residues" evidence="12">
    <location>
        <begin position="303"/>
        <end position="316"/>
    </location>
</feature>
<comment type="subcellular location">
    <subcellularLocation>
        <location evidence="1">Cell membrane</location>
        <topology evidence="1">Multi-pass membrane protein</topology>
    </subcellularLocation>
</comment>
<evidence type="ECO:0000256" key="4">
    <source>
        <dbReference type="ARBA" id="ARBA00022692"/>
    </source>
</evidence>
<protein>
    <recommendedName>
        <fullName evidence="14">G-protein coupled receptors family 1 profile domain-containing protein</fullName>
    </recommendedName>
</protein>
<dbReference type="GO" id="GO:0005886">
    <property type="term" value="C:plasma membrane"/>
    <property type="evidence" value="ECO:0007669"/>
    <property type="project" value="UniProtKB-SubCell"/>
</dbReference>
<dbReference type="InterPro" id="IPR017452">
    <property type="entry name" value="GPCR_Rhodpsn_7TM"/>
</dbReference>
<dbReference type="InterPro" id="IPR000276">
    <property type="entry name" value="GPCR_Rhodpsn"/>
</dbReference>
<feature type="non-terminal residue" evidence="15">
    <location>
        <position position="521"/>
    </location>
</feature>
<feature type="transmembrane region" description="Helical" evidence="13">
    <location>
        <begin position="56"/>
        <end position="76"/>
    </location>
</feature>
<evidence type="ECO:0000256" key="2">
    <source>
        <dbReference type="ARBA" id="ARBA00010663"/>
    </source>
</evidence>
<dbReference type="Gene3D" id="1.20.1070.10">
    <property type="entry name" value="Rhodopsin 7-helix transmembrane proteins"/>
    <property type="match status" value="3"/>
</dbReference>
<evidence type="ECO:0000313" key="16">
    <source>
        <dbReference type="Proteomes" id="UP000728032"/>
    </source>
</evidence>
<dbReference type="PANTHER" id="PTHR24248">
    <property type="entry name" value="ADRENERGIC RECEPTOR-RELATED G-PROTEIN COUPLED RECEPTOR"/>
    <property type="match status" value="1"/>
</dbReference>
<dbReference type="PANTHER" id="PTHR24248:SF174">
    <property type="entry name" value="TYRAMINE_OCTOPAMINE RECEPTOR"/>
    <property type="match status" value="1"/>
</dbReference>
<feature type="transmembrane region" description="Helical" evidence="13">
    <location>
        <begin position="15"/>
        <end position="35"/>
    </location>
</feature>
<feature type="transmembrane region" description="Helical" evidence="13">
    <location>
        <begin position="431"/>
        <end position="453"/>
    </location>
</feature>
<evidence type="ECO:0000256" key="6">
    <source>
        <dbReference type="ARBA" id="ARBA00023040"/>
    </source>
</evidence>
<keyword evidence="10 11" id="KW-0807">Transducer</keyword>
<keyword evidence="6 11" id="KW-0297">G-protein coupled receptor</keyword>
<name>A0A7R9QU65_9ACAR</name>
<evidence type="ECO:0000256" key="10">
    <source>
        <dbReference type="ARBA" id="ARBA00023224"/>
    </source>
</evidence>
<evidence type="ECO:0000313" key="15">
    <source>
        <dbReference type="EMBL" id="CAD7656973.1"/>
    </source>
</evidence>
<dbReference type="PROSITE" id="PS00237">
    <property type="entry name" value="G_PROTEIN_RECEP_F1_1"/>
    <property type="match status" value="1"/>
</dbReference>
<dbReference type="Pfam" id="PF00001">
    <property type="entry name" value="7tm_1"/>
    <property type="match status" value="2"/>
</dbReference>
<gene>
    <name evidence="15" type="ORF">ONB1V03_LOCUS13609</name>
</gene>
<dbReference type="PRINTS" id="PR00237">
    <property type="entry name" value="GPCRRHODOPSN"/>
</dbReference>
<evidence type="ECO:0000256" key="3">
    <source>
        <dbReference type="ARBA" id="ARBA00022475"/>
    </source>
</evidence>
<reference evidence="15" key="1">
    <citation type="submission" date="2020-11" db="EMBL/GenBank/DDBJ databases">
        <authorList>
            <person name="Tran Van P."/>
        </authorList>
    </citation>
    <scope>NUCLEOTIDE SEQUENCE</scope>
</reference>
<accession>A0A7R9QU65</accession>
<keyword evidence="8 11" id="KW-0675">Receptor</keyword>
<feature type="compositionally biased region" description="Polar residues" evidence="12">
    <location>
        <begin position="361"/>
        <end position="376"/>
    </location>
</feature>
<feature type="domain" description="G-protein coupled receptors family 1 profile" evidence="14">
    <location>
        <begin position="1"/>
        <end position="485"/>
    </location>
</feature>
<feature type="transmembrane region" description="Helical" evidence="13">
    <location>
        <begin position="465"/>
        <end position="488"/>
    </location>
</feature>
<dbReference type="AlphaFoldDB" id="A0A7R9QU65"/>
<dbReference type="EMBL" id="CAJPVJ010012126">
    <property type="protein sequence ID" value="CAG2174160.1"/>
    <property type="molecule type" value="Genomic_DNA"/>
</dbReference>
<keyword evidence="3" id="KW-1003">Cell membrane</keyword>
<feature type="compositionally biased region" description="Low complexity" evidence="12">
    <location>
        <begin position="327"/>
        <end position="336"/>
    </location>
</feature>
<proteinExistence type="inferred from homology"/>
<evidence type="ECO:0000256" key="5">
    <source>
        <dbReference type="ARBA" id="ARBA00022989"/>
    </source>
</evidence>
<evidence type="ECO:0000256" key="9">
    <source>
        <dbReference type="ARBA" id="ARBA00023180"/>
    </source>
</evidence>